<comment type="subunit">
    <text evidence="1">Component of the NuA4 histone acetyltransferase complex.</text>
</comment>
<proteinExistence type="predicted"/>
<feature type="domain" description="Chromo" evidence="3">
    <location>
        <begin position="156"/>
        <end position="219"/>
    </location>
</feature>
<evidence type="ECO:0000256" key="1">
    <source>
        <dbReference type="ARBA" id="ARBA00011353"/>
    </source>
</evidence>
<dbReference type="Gene3D" id="2.40.50.40">
    <property type="match status" value="1"/>
</dbReference>
<comment type="caution">
    <text evidence="4">The sequence shown here is derived from an EMBL/GenBank/DDBJ whole genome shotgun (WGS) entry which is preliminary data.</text>
</comment>
<keyword evidence="5" id="KW-1185">Reference proteome</keyword>
<dbReference type="SMART" id="SM00298">
    <property type="entry name" value="CHROMO"/>
    <property type="match status" value="1"/>
</dbReference>
<feature type="compositionally biased region" description="Acidic residues" evidence="2">
    <location>
        <begin position="49"/>
        <end position="67"/>
    </location>
</feature>
<dbReference type="InterPro" id="IPR016197">
    <property type="entry name" value="Chromo-like_dom_sf"/>
</dbReference>
<name>A0AAE0JCN8_9PEZI</name>
<organism evidence="4 5">
    <name type="scientific">Neurospora tetraspora</name>
    <dbReference type="NCBI Taxonomy" id="94610"/>
    <lineage>
        <taxon>Eukaryota</taxon>
        <taxon>Fungi</taxon>
        <taxon>Dikarya</taxon>
        <taxon>Ascomycota</taxon>
        <taxon>Pezizomycotina</taxon>
        <taxon>Sordariomycetes</taxon>
        <taxon>Sordariomycetidae</taxon>
        <taxon>Sordariales</taxon>
        <taxon>Sordariaceae</taxon>
        <taxon>Neurospora</taxon>
    </lineage>
</organism>
<feature type="region of interest" description="Disordered" evidence="2">
    <location>
        <begin position="1"/>
        <end position="153"/>
    </location>
</feature>
<accession>A0AAE0JCN8</accession>
<reference evidence="4" key="1">
    <citation type="journal article" date="2023" name="Mol. Phylogenet. Evol.">
        <title>Genome-scale phylogeny and comparative genomics of the fungal order Sordariales.</title>
        <authorList>
            <person name="Hensen N."/>
            <person name="Bonometti L."/>
            <person name="Westerberg I."/>
            <person name="Brannstrom I.O."/>
            <person name="Guillou S."/>
            <person name="Cros-Aarteil S."/>
            <person name="Calhoun S."/>
            <person name="Haridas S."/>
            <person name="Kuo A."/>
            <person name="Mondo S."/>
            <person name="Pangilinan J."/>
            <person name="Riley R."/>
            <person name="LaButti K."/>
            <person name="Andreopoulos B."/>
            <person name="Lipzen A."/>
            <person name="Chen C."/>
            <person name="Yan M."/>
            <person name="Daum C."/>
            <person name="Ng V."/>
            <person name="Clum A."/>
            <person name="Steindorff A."/>
            <person name="Ohm R.A."/>
            <person name="Martin F."/>
            <person name="Silar P."/>
            <person name="Natvig D.O."/>
            <person name="Lalanne C."/>
            <person name="Gautier V."/>
            <person name="Ament-Velasquez S.L."/>
            <person name="Kruys A."/>
            <person name="Hutchinson M.I."/>
            <person name="Powell A.J."/>
            <person name="Barry K."/>
            <person name="Miller A.N."/>
            <person name="Grigoriev I.V."/>
            <person name="Debuchy R."/>
            <person name="Gladieux P."/>
            <person name="Hiltunen Thoren M."/>
            <person name="Johannesson H."/>
        </authorList>
    </citation>
    <scope>NUCLEOTIDE SEQUENCE</scope>
    <source>
        <strain evidence="4">CBS 560.94</strain>
    </source>
</reference>
<dbReference type="RefSeq" id="XP_062680490.1">
    <property type="nucleotide sequence ID" value="XM_062828862.1"/>
</dbReference>
<dbReference type="InterPro" id="IPR023780">
    <property type="entry name" value="Chromo_domain"/>
</dbReference>
<protein>
    <recommendedName>
        <fullName evidence="3">Chromo domain-containing protein</fullName>
    </recommendedName>
</protein>
<sequence>MPKRTLASARGAHSDKAQGINPNKRLVGMNIRTVPQRMTAQAEPSGPGEEPEEEPAEEEPEEESEEEPAAKKRKTTKAAGGKRKRASNDEDENEDEDEEEAEEESEAERPKKKAKPAANKKAGKGKGKSPKKKKKASNKAKEPEEPEEPYNPNQLWAVRDIISQRTTSEGVLQYYVDWEPTNGRKWDPTWEPAENVVDTSPEIIAEWEERRAQRAISEEEVMAEAVDPDDIEVEDVPEEEMPDEEVRREIVYGRRRAGPKPMTKSKYPGKKLVAMTAPK</sequence>
<dbReference type="GO" id="GO:0006338">
    <property type="term" value="P:chromatin remodeling"/>
    <property type="evidence" value="ECO:0007669"/>
    <property type="project" value="UniProtKB-ARBA"/>
</dbReference>
<dbReference type="Pfam" id="PF00385">
    <property type="entry name" value="Chromo"/>
    <property type="match status" value="1"/>
</dbReference>
<evidence type="ECO:0000256" key="2">
    <source>
        <dbReference type="SAM" id="MobiDB-lite"/>
    </source>
</evidence>
<dbReference type="SUPFAM" id="SSF54160">
    <property type="entry name" value="Chromo domain-like"/>
    <property type="match status" value="1"/>
</dbReference>
<feature type="compositionally biased region" description="Basic residues" evidence="2">
    <location>
        <begin position="121"/>
        <end position="138"/>
    </location>
</feature>
<dbReference type="AlphaFoldDB" id="A0AAE0JCN8"/>
<dbReference type="InterPro" id="IPR000953">
    <property type="entry name" value="Chromo/chromo_shadow_dom"/>
</dbReference>
<dbReference type="Proteomes" id="UP001278500">
    <property type="component" value="Unassembled WGS sequence"/>
</dbReference>
<feature type="region of interest" description="Disordered" evidence="2">
    <location>
        <begin position="218"/>
        <end position="279"/>
    </location>
</feature>
<evidence type="ECO:0000259" key="3">
    <source>
        <dbReference type="PROSITE" id="PS50013"/>
    </source>
</evidence>
<dbReference type="PROSITE" id="PS50013">
    <property type="entry name" value="CHROMO_2"/>
    <property type="match status" value="1"/>
</dbReference>
<dbReference type="EMBL" id="JAUEPP010000005">
    <property type="protein sequence ID" value="KAK3342697.1"/>
    <property type="molecule type" value="Genomic_DNA"/>
</dbReference>
<dbReference type="GeneID" id="87866016"/>
<evidence type="ECO:0000313" key="5">
    <source>
        <dbReference type="Proteomes" id="UP001278500"/>
    </source>
</evidence>
<reference evidence="4" key="2">
    <citation type="submission" date="2023-06" db="EMBL/GenBank/DDBJ databases">
        <authorList>
            <consortium name="Lawrence Berkeley National Laboratory"/>
            <person name="Haridas S."/>
            <person name="Hensen N."/>
            <person name="Bonometti L."/>
            <person name="Westerberg I."/>
            <person name="Brannstrom I.O."/>
            <person name="Guillou S."/>
            <person name="Cros-Aarteil S."/>
            <person name="Calhoun S."/>
            <person name="Kuo A."/>
            <person name="Mondo S."/>
            <person name="Pangilinan J."/>
            <person name="Riley R."/>
            <person name="Labutti K."/>
            <person name="Andreopoulos B."/>
            <person name="Lipzen A."/>
            <person name="Chen C."/>
            <person name="Yanf M."/>
            <person name="Daum C."/>
            <person name="Ng V."/>
            <person name="Clum A."/>
            <person name="Steindorff A."/>
            <person name="Ohm R."/>
            <person name="Martin F."/>
            <person name="Silar P."/>
            <person name="Natvig D."/>
            <person name="Lalanne C."/>
            <person name="Gautier V."/>
            <person name="Ament-Velasquez S.L."/>
            <person name="Kruys A."/>
            <person name="Hutchinson M.I."/>
            <person name="Powell A.J."/>
            <person name="Barry K."/>
            <person name="Miller A.N."/>
            <person name="Grigoriev I.V."/>
            <person name="Debuchy R."/>
            <person name="Gladieux P."/>
            <person name="Thoren M.H."/>
            <person name="Johannesson H."/>
        </authorList>
    </citation>
    <scope>NUCLEOTIDE SEQUENCE</scope>
    <source>
        <strain evidence="4">CBS 560.94</strain>
    </source>
</reference>
<feature type="compositionally biased region" description="Acidic residues" evidence="2">
    <location>
        <begin position="89"/>
        <end position="106"/>
    </location>
</feature>
<feature type="compositionally biased region" description="Basic residues" evidence="2">
    <location>
        <begin position="71"/>
        <end position="85"/>
    </location>
</feature>
<feature type="compositionally biased region" description="Acidic residues" evidence="2">
    <location>
        <begin position="218"/>
        <end position="243"/>
    </location>
</feature>
<evidence type="ECO:0000313" key="4">
    <source>
        <dbReference type="EMBL" id="KAK3342697.1"/>
    </source>
</evidence>
<dbReference type="CDD" id="cd00024">
    <property type="entry name" value="CD_CSD"/>
    <property type="match status" value="1"/>
</dbReference>
<gene>
    <name evidence="4" type="ORF">B0H65DRAFT_526783</name>
</gene>